<comment type="caution">
    <text evidence="4">The sequence shown here is derived from an EMBL/GenBank/DDBJ whole genome shotgun (WGS) entry which is preliminary data.</text>
</comment>
<feature type="chain" id="PRO_5039644087" description="DUF1906 domain-containing protein" evidence="1">
    <location>
        <begin position="27"/>
        <end position="564"/>
    </location>
</feature>
<feature type="domain" description="Golvesin/Xly CBD-like" evidence="3">
    <location>
        <begin position="432"/>
        <end position="563"/>
    </location>
</feature>
<feature type="domain" description="Rv2525c-like glycoside hydrolase-like" evidence="2">
    <location>
        <begin position="210"/>
        <end position="416"/>
    </location>
</feature>
<dbReference type="SUPFAM" id="SSF51445">
    <property type="entry name" value="(Trans)glycosidases"/>
    <property type="match status" value="1"/>
</dbReference>
<evidence type="ECO:0000313" key="4">
    <source>
        <dbReference type="EMBL" id="GFJ86839.1"/>
    </source>
</evidence>
<dbReference type="InterPro" id="IPR015020">
    <property type="entry name" value="Rv2525c-like_Glyco_Hydro-like"/>
</dbReference>
<gene>
    <name evidence="4" type="ORF">Prum_004810</name>
</gene>
<sequence length="564" mass="59412">MRRIMASAACLVAATAGAGAASHARAGDGIRTVSYHGYRVAVPDTWRMVDLAADPDACVRFDVPTVYLGRPADQAACPADLAGRTIGIVIEPIDDASADRVTAQTAIAPRGTATARQPASHSDTIHVAVPSAGVLVTAAHTPDTEDDARRILASATLGQNAEELSEARLLSRRTQETTAVAALAAGGPQPGTYLGRGFDTCAAPSQSAMNAWRTGSPYGAIGIYISGASRSCAQPNLTATWVTNQTNNGWRLIPIELGMQAPCGTRTPKMSSDTATALSQGATAASSAVNAAQALGIPAGSVIYNDIEHYPSTASCKAAVLSYLSGWTQRLHALGYLSGMYSSGSSGIADVCGAYNDTRYLRVDHLWFAWWNGAADTDAGQYCPDAYYANHQRLHQYAGDVTETWNGVQMSIDRNYLDVAGGTEPQPPAFSVIVDNTTAGQFTASTNWGTSSYSAERSGPDYRFAEPIAASDTAWYRANIPATASYEVSVWYPADPGYNDSTPYLIVTPDGNQSVRVNQRLNGGQWVSLGVFTLPAGDGDRVGVSRWTAGTGYVIADAIRITRV</sequence>
<dbReference type="EMBL" id="BLPG01000001">
    <property type="protein sequence ID" value="GFJ86839.1"/>
    <property type="molecule type" value="Genomic_DNA"/>
</dbReference>
<proteinExistence type="predicted"/>
<dbReference type="InterPro" id="IPR017853">
    <property type="entry name" value="GH"/>
</dbReference>
<evidence type="ECO:0000313" key="5">
    <source>
        <dbReference type="Proteomes" id="UP000482960"/>
    </source>
</evidence>
<protein>
    <recommendedName>
        <fullName evidence="6">DUF1906 domain-containing protein</fullName>
    </recommendedName>
</protein>
<dbReference type="AlphaFoldDB" id="A0A6V8KX16"/>
<keyword evidence="5" id="KW-1185">Reference proteome</keyword>
<feature type="signal peptide" evidence="1">
    <location>
        <begin position="1"/>
        <end position="26"/>
    </location>
</feature>
<evidence type="ECO:0000259" key="3">
    <source>
        <dbReference type="Pfam" id="PF25275"/>
    </source>
</evidence>
<evidence type="ECO:0008006" key="6">
    <source>
        <dbReference type="Google" id="ProtNLM"/>
    </source>
</evidence>
<name>A0A6V8KX16_9ACTN</name>
<evidence type="ECO:0000256" key="1">
    <source>
        <dbReference type="SAM" id="SignalP"/>
    </source>
</evidence>
<dbReference type="Pfam" id="PF08924">
    <property type="entry name" value="Rv2525c_GlyHyd-like"/>
    <property type="match status" value="1"/>
</dbReference>
<organism evidence="4 5">
    <name type="scientific">Phytohabitans rumicis</name>
    <dbReference type="NCBI Taxonomy" id="1076125"/>
    <lineage>
        <taxon>Bacteria</taxon>
        <taxon>Bacillati</taxon>
        <taxon>Actinomycetota</taxon>
        <taxon>Actinomycetes</taxon>
        <taxon>Micromonosporales</taxon>
        <taxon>Micromonosporaceae</taxon>
    </lineage>
</organism>
<dbReference type="InterPro" id="IPR033803">
    <property type="entry name" value="CBD-like_Golvesin-Xly"/>
</dbReference>
<dbReference type="Proteomes" id="UP000482960">
    <property type="component" value="Unassembled WGS sequence"/>
</dbReference>
<keyword evidence="1" id="KW-0732">Signal</keyword>
<dbReference type="Gene3D" id="3.20.20.80">
    <property type="entry name" value="Glycosidases"/>
    <property type="match status" value="1"/>
</dbReference>
<dbReference type="Pfam" id="PF25275">
    <property type="entry name" value="Golvesin_C"/>
    <property type="match status" value="1"/>
</dbReference>
<reference evidence="4 5" key="2">
    <citation type="submission" date="2020-03" db="EMBL/GenBank/DDBJ databases">
        <authorList>
            <person name="Ichikawa N."/>
            <person name="Kimura A."/>
            <person name="Kitahashi Y."/>
            <person name="Uohara A."/>
        </authorList>
    </citation>
    <scope>NUCLEOTIDE SEQUENCE [LARGE SCALE GENOMIC DNA]</scope>
    <source>
        <strain evidence="4 5">NBRC 108638</strain>
    </source>
</reference>
<accession>A0A6V8KX16</accession>
<dbReference type="CDD" id="cd14488">
    <property type="entry name" value="CBM6-CBM35-CBM36_like_2"/>
    <property type="match status" value="1"/>
</dbReference>
<reference evidence="4 5" key="1">
    <citation type="submission" date="2020-03" db="EMBL/GenBank/DDBJ databases">
        <title>Whole genome shotgun sequence of Phytohabitans rumicis NBRC 108638.</title>
        <authorList>
            <person name="Komaki H."/>
            <person name="Tamura T."/>
        </authorList>
    </citation>
    <scope>NUCLEOTIDE SEQUENCE [LARGE SCALE GENOMIC DNA]</scope>
    <source>
        <strain evidence="4 5">NBRC 108638</strain>
    </source>
</reference>
<evidence type="ECO:0000259" key="2">
    <source>
        <dbReference type="Pfam" id="PF08924"/>
    </source>
</evidence>